<sequence>MNADTVMGGAGNDELRGGKGHDSITGGAGDDVLYSGFGNDTLTGGDGADVFILRAYDAAFADAILTATVTDFQQGTDHLAVENATLAELQAAIASQTVTETGVVIEVAGATLTFLGITQLTTADIDQAFYA</sequence>
<name>K2JNY0_9PROT</name>
<evidence type="ECO:0000313" key="5">
    <source>
        <dbReference type="Proteomes" id="UP000006746"/>
    </source>
</evidence>
<dbReference type="AlphaFoldDB" id="K2JNY0"/>
<proteinExistence type="predicted"/>
<dbReference type="PRINTS" id="PR00313">
    <property type="entry name" value="CABNDNGRPT"/>
</dbReference>
<dbReference type="eggNOG" id="COG2931">
    <property type="taxonomic scope" value="Bacteria"/>
</dbReference>
<reference evidence="4 5" key="1">
    <citation type="journal article" date="2012" name="J. Bacteriol.">
        <title>Genome Sequence of Oceanibaculum indicum Type Strain P24.</title>
        <authorList>
            <person name="Lai Q."/>
            <person name="Shao Z."/>
        </authorList>
    </citation>
    <scope>NUCLEOTIDE SEQUENCE [LARGE SCALE GENOMIC DNA]</scope>
    <source>
        <strain evidence="4 5">P24</strain>
    </source>
</reference>
<dbReference type="PANTHER" id="PTHR38340:SF1">
    <property type="entry name" value="S-LAYER PROTEIN"/>
    <property type="match status" value="1"/>
</dbReference>
<gene>
    <name evidence="4" type="ORF">P24_07311</name>
</gene>
<evidence type="ECO:0000256" key="2">
    <source>
        <dbReference type="ARBA" id="ARBA00022525"/>
    </source>
</evidence>
<dbReference type="PANTHER" id="PTHR38340">
    <property type="entry name" value="S-LAYER PROTEIN"/>
    <property type="match status" value="1"/>
</dbReference>
<comment type="subcellular location">
    <subcellularLocation>
        <location evidence="1">Secreted</location>
    </subcellularLocation>
</comment>
<feature type="compositionally biased region" description="Basic and acidic residues" evidence="3">
    <location>
        <begin position="13"/>
        <end position="22"/>
    </location>
</feature>
<evidence type="ECO:0000313" key="4">
    <source>
        <dbReference type="EMBL" id="EKE76993.1"/>
    </source>
</evidence>
<dbReference type="InterPro" id="IPR001343">
    <property type="entry name" value="Hemolysn_Ca-bd"/>
</dbReference>
<protein>
    <submittedName>
        <fullName evidence="4">Allergen V5/Tpx-1 family protein</fullName>
    </submittedName>
</protein>
<feature type="region of interest" description="Disordered" evidence="3">
    <location>
        <begin position="1"/>
        <end position="22"/>
    </location>
</feature>
<dbReference type="InterPro" id="IPR050557">
    <property type="entry name" value="RTX_toxin/Mannuronan_C5-epim"/>
</dbReference>
<dbReference type="Gene3D" id="2.150.10.10">
    <property type="entry name" value="Serralysin-like metalloprotease, C-terminal"/>
    <property type="match status" value="1"/>
</dbReference>
<comment type="caution">
    <text evidence="4">The sequence shown here is derived from an EMBL/GenBank/DDBJ whole genome shotgun (WGS) entry which is preliminary data.</text>
</comment>
<accession>K2JNY0</accession>
<evidence type="ECO:0000256" key="3">
    <source>
        <dbReference type="SAM" id="MobiDB-lite"/>
    </source>
</evidence>
<keyword evidence="2" id="KW-0964">Secreted</keyword>
<dbReference type="InterPro" id="IPR011049">
    <property type="entry name" value="Serralysin-like_metalloprot_C"/>
</dbReference>
<dbReference type="InterPro" id="IPR018511">
    <property type="entry name" value="Hemolysin-typ_Ca-bd_CS"/>
</dbReference>
<dbReference type="EMBL" id="AMRL01000006">
    <property type="protein sequence ID" value="EKE76993.1"/>
    <property type="molecule type" value="Genomic_DNA"/>
</dbReference>
<dbReference type="GO" id="GO:0005576">
    <property type="term" value="C:extracellular region"/>
    <property type="evidence" value="ECO:0007669"/>
    <property type="project" value="UniProtKB-SubCell"/>
</dbReference>
<dbReference type="PROSITE" id="PS00330">
    <property type="entry name" value="HEMOLYSIN_CALCIUM"/>
    <property type="match status" value="2"/>
</dbReference>
<evidence type="ECO:0000256" key="1">
    <source>
        <dbReference type="ARBA" id="ARBA00004613"/>
    </source>
</evidence>
<dbReference type="SUPFAM" id="SSF51120">
    <property type="entry name" value="beta-Roll"/>
    <property type="match status" value="1"/>
</dbReference>
<dbReference type="GO" id="GO:0005509">
    <property type="term" value="F:calcium ion binding"/>
    <property type="evidence" value="ECO:0007669"/>
    <property type="project" value="InterPro"/>
</dbReference>
<dbReference type="Pfam" id="PF00353">
    <property type="entry name" value="HemolysinCabind"/>
    <property type="match status" value="1"/>
</dbReference>
<organism evidence="4 5">
    <name type="scientific">Oceanibaculum indicum P24</name>
    <dbReference type="NCBI Taxonomy" id="1207063"/>
    <lineage>
        <taxon>Bacteria</taxon>
        <taxon>Pseudomonadati</taxon>
        <taxon>Pseudomonadota</taxon>
        <taxon>Alphaproteobacteria</taxon>
        <taxon>Rhodospirillales</taxon>
        <taxon>Oceanibaculaceae</taxon>
        <taxon>Oceanibaculum</taxon>
    </lineage>
</organism>
<dbReference type="STRING" id="1207063.P24_07311"/>
<keyword evidence="5" id="KW-1185">Reference proteome</keyword>
<dbReference type="Proteomes" id="UP000006746">
    <property type="component" value="Unassembled WGS sequence"/>
</dbReference>